<dbReference type="EMBL" id="CP150484">
    <property type="protein sequence ID" value="WYW14074.1"/>
    <property type="molecule type" value="Genomic_DNA"/>
</dbReference>
<dbReference type="Proteomes" id="UP001456344">
    <property type="component" value="Chromosome"/>
</dbReference>
<proteinExistence type="predicted"/>
<reference evidence="1" key="1">
    <citation type="submission" date="2023-10" db="EMBL/GenBank/DDBJ databases">
        <title>Whole genome sequencing of actinobacterial strain Amycolatopsis sp. (BCA-696) identifies the underlying plant growth-promoting genes.</title>
        <authorList>
            <person name="Gandham P."/>
            <person name="Vadla N."/>
            <person name="Saji A."/>
            <person name="Srinivas V."/>
            <person name="Ruperao P."/>
            <person name="Selvanayagam S."/>
            <person name="Saxena R.K."/>
            <person name="Rathore A."/>
            <person name="Gopalakrishnan S."/>
            <person name="Thakur V."/>
        </authorList>
    </citation>
    <scope>NUCLEOTIDE SEQUENCE</scope>
    <source>
        <strain evidence="1">BCA-696</strain>
    </source>
</reference>
<protein>
    <submittedName>
        <fullName evidence="1">BBE domain-containing protein</fullName>
    </submittedName>
</protein>
<evidence type="ECO:0000313" key="2">
    <source>
        <dbReference type="Proteomes" id="UP001456344"/>
    </source>
</evidence>
<organism evidence="1 2">
    <name type="scientific">Amycolatopsis coloradensis</name>
    <dbReference type="NCBI Taxonomy" id="76021"/>
    <lineage>
        <taxon>Bacteria</taxon>
        <taxon>Bacillati</taxon>
        <taxon>Actinomycetota</taxon>
        <taxon>Actinomycetes</taxon>
        <taxon>Pseudonocardiales</taxon>
        <taxon>Pseudonocardiaceae</taxon>
        <taxon>Amycolatopsis</taxon>
    </lineage>
</organism>
<gene>
    <name evidence="1" type="ORF">LCL61_00760</name>
</gene>
<evidence type="ECO:0000313" key="1">
    <source>
        <dbReference type="EMBL" id="WYW14074.1"/>
    </source>
</evidence>
<accession>A0ACD5B408</accession>
<sequence length="44" mass="5115">MNEYDEDRVRTAFGAEKYARLAAVKAVYDPDNVFRHNANIRPTE</sequence>
<keyword evidence="2" id="KW-1185">Reference proteome</keyword>
<name>A0ACD5B408_9PSEU</name>